<dbReference type="eggNOG" id="KOG0212">
    <property type="taxonomic scope" value="Eukaryota"/>
</dbReference>
<dbReference type="PANTHER" id="PTHR16023">
    <property type="entry name" value="TAX1 BINDING PROTEIN-RELATED"/>
    <property type="match status" value="1"/>
</dbReference>
<dbReference type="STRING" id="400682.A0A1X7SNC0"/>
<dbReference type="GO" id="GO:0006661">
    <property type="term" value="P:phosphatidylinositol biosynthetic process"/>
    <property type="evidence" value="ECO:0007669"/>
    <property type="project" value="InterPro"/>
</dbReference>
<protein>
    <submittedName>
        <fullName evidence="2">Uncharacterized protein</fullName>
    </submittedName>
</protein>
<dbReference type="PANTHER" id="PTHR16023:SF0">
    <property type="entry name" value="PROTEIN VAC14 HOMOLOG"/>
    <property type="match status" value="1"/>
</dbReference>
<evidence type="ECO:0000313" key="2">
    <source>
        <dbReference type="EnsemblMetazoa" id="Aqu2.1.03586_001"/>
    </source>
</evidence>
<sequence length="236" mass="26064">MANIIANHCQSEDKIIQKIALKWLDVFLDLAGRVMLRFTANILIAVLPCLAYTGDKEDIRRVASNVNRKLKELILPTDDDDTNTDLTDQIQVNLMTGSPGINITPTQSPKSSPTRIRKQVVSGKTTSPKTSKTSTNVAPPTKVTPPTQTAPPIQPTLPTQTGINEVGSNAEGPDTGEVGVVKFSLLTVLGVLMPHMSFTEQETKLETLRWLLWLHDKLPKRYGRQVCIRFSRPKAE</sequence>
<feature type="compositionally biased region" description="Polar residues" evidence="1">
    <location>
        <begin position="97"/>
        <end position="114"/>
    </location>
</feature>
<organism evidence="2">
    <name type="scientific">Amphimedon queenslandica</name>
    <name type="common">Sponge</name>
    <dbReference type="NCBI Taxonomy" id="400682"/>
    <lineage>
        <taxon>Eukaryota</taxon>
        <taxon>Metazoa</taxon>
        <taxon>Porifera</taxon>
        <taxon>Demospongiae</taxon>
        <taxon>Heteroscleromorpha</taxon>
        <taxon>Haplosclerida</taxon>
        <taxon>Niphatidae</taxon>
        <taxon>Amphimedon</taxon>
    </lineage>
</organism>
<feature type="region of interest" description="Disordered" evidence="1">
    <location>
        <begin position="97"/>
        <end position="155"/>
    </location>
</feature>
<feature type="compositionally biased region" description="Low complexity" evidence="1">
    <location>
        <begin position="124"/>
        <end position="135"/>
    </location>
</feature>
<proteinExistence type="predicted"/>
<dbReference type="GO" id="GO:0010008">
    <property type="term" value="C:endosome membrane"/>
    <property type="evidence" value="ECO:0007669"/>
    <property type="project" value="TreeGrafter"/>
</dbReference>
<dbReference type="OrthoDB" id="5574975at2759"/>
<dbReference type="EnsemblMetazoa" id="Aqu2.1.03586_001">
    <property type="protein sequence ID" value="Aqu2.1.03586_001"/>
    <property type="gene ID" value="Aqu2.1.03586"/>
</dbReference>
<dbReference type="InParanoid" id="A0A1X7SNC0"/>
<accession>A0A1X7SNC0</accession>
<dbReference type="InterPro" id="IPR026825">
    <property type="entry name" value="Vac14"/>
</dbReference>
<dbReference type="AlphaFoldDB" id="A0A1X7SNC0"/>
<name>A0A1X7SNC0_AMPQE</name>
<evidence type="ECO:0000256" key="1">
    <source>
        <dbReference type="SAM" id="MobiDB-lite"/>
    </source>
</evidence>
<reference evidence="2" key="1">
    <citation type="submission" date="2017-05" db="UniProtKB">
        <authorList>
            <consortium name="EnsemblMetazoa"/>
        </authorList>
    </citation>
    <scope>IDENTIFICATION</scope>
</reference>
<dbReference type="GO" id="GO:0070772">
    <property type="term" value="C:PAS complex"/>
    <property type="evidence" value="ECO:0007669"/>
    <property type="project" value="InterPro"/>
</dbReference>